<feature type="region of interest" description="Disordered" evidence="6">
    <location>
        <begin position="173"/>
        <end position="192"/>
    </location>
</feature>
<evidence type="ECO:0000313" key="9">
    <source>
        <dbReference type="EMBL" id="ATH96119.1"/>
    </source>
</evidence>
<dbReference type="InterPro" id="IPR002676">
    <property type="entry name" value="RimM_N"/>
</dbReference>
<feature type="domain" description="RimM N-terminal" evidence="7">
    <location>
        <begin position="12"/>
        <end position="92"/>
    </location>
</feature>
<protein>
    <recommendedName>
        <fullName evidence="5">Ribosome maturation factor RimM</fullName>
    </recommendedName>
</protein>
<dbReference type="Pfam" id="PF01782">
    <property type="entry name" value="RimM"/>
    <property type="match status" value="1"/>
</dbReference>
<accession>A0ABN5DNY0</accession>
<comment type="subunit">
    <text evidence="5">Binds ribosomal protein uS19.</text>
</comment>
<comment type="subcellular location">
    <subcellularLocation>
        <location evidence="5">Cytoplasm</location>
    </subcellularLocation>
</comment>
<reference evidence="9 10" key="1">
    <citation type="journal article" date="2016" name="Int. J. Syst. Evol. Microbiol.">
        <title>Dermabacter jinjuensis sp. nov., a novel species of the genus Dermabacter isolated from a clinical specimen.</title>
        <authorList>
            <person name="Park Y.K."/>
            <person name="Lee K.M."/>
            <person name="Lee W.K."/>
            <person name="Cho M.J."/>
            <person name="Lee H.S."/>
            <person name="Cho Y.G."/>
            <person name="Lee Y.C."/>
            <person name="Lee W.K."/>
            <person name="Seong W.K."/>
            <person name="Hwang K.J."/>
        </authorList>
    </citation>
    <scope>NUCLEOTIDE SEQUENCE [LARGE SCALE GENOMIC DNA]</scope>
    <source>
        <strain evidence="9 10">32T</strain>
    </source>
</reference>
<dbReference type="Gene3D" id="2.40.30.60">
    <property type="entry name" value="RimM"/>
    <property type="match status" value="1"/>
</dbReference>
<proteinExistence type="inferred from homology"/>
<name>A0ABN5DNY0_9MICO</name>
<dbReference type="InterPro" id="IPR036976">
    <property type="entry name" value="RimM_N_sf"/>
</dbReference>
<evidence type="ECO:0000256" key="6">
    <source>
        <dbReference type="SAM" id="MobiDB-lite"/>
    </source>
</evidence>
<evidence type="ECO:0000256" key="2">
    <source>
        <dbReference type="ARBA" id="ARBA00022517"/>
    </source>
</evidence>
<dbReference type="InterPro" id="IPR011961">
    <property type="entry name" value="RimM"/>
</dbReference>
<dbReference type="PANTHER" id="PTHR33692:SF1">
    <property type="entry name" value="RIBOSOME MATURATION FACTOR RIMM"/>
    <property type="match status" value="1"/>
</dbReference>
<dbReference type="Pfam" id="PF24986">
    <property type="entry name" value="PRC_RimM"/>
    <property type="match status" value="1"/>
</dbReference>
<dbReference type="InterPro" id="IPR009000">
    <property type="entry name" value="Transl_B-barrel_sf"/>
</dbReference>
<dbReference type="PANTHER" id="PTHR33692">
    <property type="entry name" value="RIBOSOME MATURATION FACTOR RIMM"/>
    <property type="match status" value="1"/>
</dbReference>
<dbReference type="InterPro" id="IPR011033">
    <property type="entry name" value="PRC_barrel-like_sf"/>
</dbReference>
<evidence type="ECO:0000259" key="7">
    <source>
        <dbReference type="Pfam" id="PF01782"/>
    </source>
</evidence>
<evidence type="ECO:0000256" key="4">
    <source>
        <dbReference type="ARBA" id="ARBA00023186"/>
    </source>
</evidence>
<dbReference type="NCBIfam" id="TIGR02273">
    <property type="entry name" value="16S_RimM"/>
    <property type="match status" value="1"/>
</dbReference>
<dbReference type="EMBL" id="CP023482">
    <property type="protein sequence ID" value="ATH96119.1"/>
    <property type="molecule type" value="Genomic_DNA"/>
</dbReference>
<evidence type="ECO:0000256" key="1">
    <source>
        <dbReference type="ARBA" id="ARBA00022490"/>
    </source>
</evidence>
<keyword evidence="1 5" id="KW-0963">Cytoplasm</keyword>
<evidence type="ECO:0000256" key="5">
    <source>
        <dbReference type="HAMAP-Rule" id="MF_00014"/>
    </source>
</evidence>
<dbReference type="InterPro" id="IPR056792">
    <property type="entry name" value="PRC_RimM"/>
</dbReference>
<comment type="function">
    <text evidence="5">An accessory protein needed during the final step in the assembly of 30S ribosomal subunit, possibly for assembly of the head region. Essential for efficient processing of 16S rRNA. May be needed both before and after RbfA during the maturation of 16S rRNA. It has affinity for free ribosomal 30S subunits but not for 70S ribosomes.</text>
</comment>
<comment type="domain">
    <text evidence="5">The PRC barrel domain binds ribosomal protein uS19.</text>
</comment>
<keyword evidence="2 5" id="KW-0690">Ribosome biogenesis</keyword>
<dbReference type="Proteomes" id="UP000815698">
    <property type="component" value="Chromosome"/>
</dbReference>
<dbReference type="RefSeq" id="WP_096882608.1">
    <property type="nucleotide sequence ID" value="NZ_CP023482.1"/>
</dbReference>
<dbReference type="HAMAP" id="MF_00014">
    <property type="entry name" value="Ribosome_mat_RimM"/>
    <property type="match status" value="1"/>
</dbReference>
<keyword evidence="10" id="KW-1185">Reference proteome</keyword>
<evidence type="ECO:0000313" key="10">
    <source>
        <dbReference type="Proteomes" id="UP000815698"/>
    </source>
</evidence>
<dbReference type="SUPFAM" id="SSF50346">
    <property type="entry name" value="PRC-barrel domain"/>
    <property type="match status" value="1"/>
</dbReference>
<dbReference type="Gene3D" id="2.30.30.240">
    <property type="entry name" value="PRC-barrel domain"/>
    <property type="match status" value="1"/>
</dbReference>
<feature type="domain" description="Ribosome maturation factor RimM PRC barrel" evidence="8">
    <location>
        <begin position="110"/>
        <end position="177"/>
    </location>
</feature>
<keyword evidence="4 5" id="KW-0143">Chaperone</keyword>
<organism evidence="9 10">
    <name type="scientific">Dermabacter jinjuensis</name>
    <dbReference type="NCBI Taxonomy" id="1667168"/>
    <lineage>
        <taxon>Bacteria</taxon>
        <taxon>Bacillati</taxon>
        <taxon>Actinomycetota</taxon>
        <taxon>Actinomycetes</taxon>
        <taxon>Micrococcales</taxon>
        <taxon>Dermabacteraceae</taxon>
        <taxon>Dermabacter</taxon>
    </lineage>
</organism>
<evidence type="ECO:0000259" key="8">
    <source>
        <dbReference type="Pfam" id="PF24986"/>
    </source>
</evidence>
<evidence type="ECO:0000256" key="3">
    <source>
        <dbReference type="ARBA" id="ARBA00022552"/>
    </source>
</evidence>
<keyword evidence="3 5" id="KW-0698">rRNA processing</keyword>
<gene>
    <name evidence="5" type="primary">rimM</name>
    <name evidence="9" type="ORF">COP05_02695</name>
</gene>
<dbReference type="SUPFAM" id="SSF50447">
    <property type="entry name" value="Translation proteins"/>
    <property type="match status" value="1"/>
</dbReference>
<comment type="similarity">
    <text evidence="5">Belongs to the RimM family.</text>
</comment>
<sequence length="192" mass="20842">MSSPVSETVTVVVGTIGKAHGLKGEVSLIVRTDIPEERLVKGAEFDVEGTEGGPARLTLTSTRVQQGRWYAKFAEVQGRTAAEGLRGADLTLELDREEEFEEDPDAWYPEELKGLEVRTDEGRVLGTVIGLDHYPAQDLLIVRAVDGRRVMLPFVEELVPEVDIEGGFVVADPPGGLFDPENALSERDGAKG</sequence>